<evidence type="ECO:0000313" key="5">
    <source>
        <dbReference type="EMBL" id="SMX36445.1"/>
    </source>
</evidence>
<dbReference type="GO" id="GO:0008168">
    <property type="term" value="F:methyltransferase activity"/>
    <property type="evidence" value="ECO:0007669"/>
    <property type="project" value="UniProtKB-KW"/>
</dbReference>
<dbReference type="EMBL" id="FXYF01000002">
    <property type="protein sequence ID" value="SMX36445.1"/>
    <property type="molecule type" value="Genomic_DNA"/>
</dbReference>
<dbReference type="InterPro" id="IPR010426">
    <property type="entry name" value="MTTB_MeTrfase"/>
</dbReference>
<dbReference type="InterPro" id="IPR038601">
    <property type="entry name" value="MttB-like_sf"/>
</dbReference>
<sequence>MTEPLARPRLRAGGRDARRALRAIRDTRMLPALNRALPVTELMDGEQVALIDAASMDILEEVGVVFRDPIALADWRRAGADVRGERVHLDRGLVRDLIATIPEDFTYHARNPVNNLPLGGRHSIFVPMTGAPYLRDLDDRRRTPTLDDLAMFHKLAHMSPALHSTAHHIVEPYDHPISQRHLRITYSSMKHSDKTFMGMTTSPKNAEDVMEMCAVLFGADFMEDHPVTTGNCNGNSPLVWDETMLGAMRAFCRRNQPVLCSPFVLGGANTPASVPATVAQLNAEALSALAYTQVIRRGCPAIYGHYLSTVSMRSGAPMAGTPEIGLMNFLIGQMARHYRVPWRTSSLLGGAKTFDAQAGYESATTLMATLHAGAHYIWHSAGWNEAGMHCSVAKFVVDAEQCAMAYRMAEGPKWDVFDAALAAVRDVGPGGHYLGHPHTQDNFQTAFFMPELFDNNSIEQWVAEGSKEITARALDHARKLLAEYQQPDLDPATDEALLDYIARRERQIPAADALNQEF</sequence>
<evidence type="ECO:0000256" key="4">
    <source>
        <dbReference type="PIRNR" id="PIRNR037567"/>
    </source>
</evidence>
<dbReference type="AlphaFoldDB" id="A0A238K0N7"/>
<keyword evidence="3 4" id="KW-0808">Transferase</keyword>
<dbReference type="GO" id="GO:0032259">
    <property type="term" value="P:methylation"/>
    <property type="evidence" value="ECO:0007669"/>
    <property type="project" value="UniProtKB-KW"/>
</dbReference>
<proteinExistence type="inferred from homology"/>
<dbReference type="PIRSF" id="PIRSF037567">
    <property type="entry name" value="MTTB_MeTrfase"/>
    <property type="match status" value="1"/>
</dbReference>
<evidence type="ECO:0000256" key="2">
    <source>
        <dbReference type="ARBA" id="ARBA00022603"/>
    </source>
</evidence>
<dbReference type="RefSeq" id="WP_094019738.1">
    <property type="nucleotide sequence ID" value="NZ_FXYF01000002.1"/>
</dbReference>
<organism evidence="5 6">
    <name type="scientific">Maliponia aquimaris</name>
    <dbReference type="NCBI Taxonomy" id="1673631"/>
    <lineage>
        <taxon>Bacteria</taxon>
        <taxon>Pseudomonadati</taxon>
        <taxon>Pseudomonadota</taxon>
        <taxon>Alphaproteobacteria</taxon>
        <taxon>Rhodobacterales</taxon>
        <taxon>Paracoccaceae</taxon>
        <taxon>Maliponia</taxon>
    </lineage>
</organism>
<dbReference type="EC" id="2.1.1.-" evidence="4"/>
<evidence type="ECO:0000256" key="3">
    <source>
        <dbReference type="ARBA" id="ARBA00022679"/>
    </source>
</evidence>
<evidence type="ECO:0000256" key="1">
    <source>
        <dbReference type="ARBA" id="ARBA00007137"/>
    </source>
</evidence>
<accession>A0A238K0N7</accession>
<name>A0A238K0N7_9RHOB</name>
<keyword evidence="6" id="KW-1185">Reference proteome</keyword>
<dbReference type="OrthoDB" id="5713681at2"/>
<keyword evidence="2 5" id="KW-0489">Methyltransferase</keyword>
<dbReference type="Pfam" id="PF06253">
    <property type="entry name" value="MTTB"/>
    <property type="match status" value="1"/>
</dbReference>
<dbReference type="GO" id="GO:0015948">
    <property type="term" value="P:methanogenesis"/>
    <property type="evidence" value="ECO:0007669"/>
    <property type="project" value="UniProtKB-UniRule"/>
</dbReference>
<reference evidence="5 6" key="1">
    <citation type="submission" date="2017-05" db="EMBL/GenBank/DDBJ databases">
        <authorList>
            <person name="Song R."/>
            <person name="Chenine A.L."/>
            <person name="Ruprecht R.M."/>
        </authorList>
    </citation>
    <scope>NUCLEOTIDE SEQUENCE [LARGE SCALE GENOMIC DNA]</scope>
    <source>
        <strain evidence="5 6">CECT 8898</strain>
    </source>
</reference>
<gene>
    <name evidence="5" type="ORF">MAA8898_00871</name>
</gene>
<evidence type="ECO:0000313" key="6">
    <source>
        <dbReference type="Proteomes" id="UP000207598"/>
    </source>
</evidence>
<dbReference type="Gene3D" id="3.20.20.480">
    <property type="entry name" value="Trimethylamine methyltransferase-like"/>
    <property type="match status" value="1"/>
</dbReference>
<comment type="similarity">
    <text evidence="1 4">Belongs to the trimethylamine methyltransferase family.</text>
</comment>
<dbReference type="Proteomes" id="UP000207598">
    <property type="component" value="Unassembled WGS sequence"/>
</dbReference>
<protein>
    <recommendedName>
        <fullName evidence="4">Methyltransferase</fullName>
        <ecNumber evidence="4">2.1.1.-</ecNumber>
    </recommendedName>
</protein>